<comment type="caution">
    <text evidence="1">The sequence shown here is derived from an EMBL/GenBank/DDBJ whole genome shotgun (WGS) entry which is preliminary data.</text>
</comment>
<protein>
    <submittedName>
        <fullName evidence="1">Uncharacterized protein</fullName>
    </submittedName>
</protein>
<accession>X1JK36</accession>
<name>X1JK36_9ZZZZ</name>
<organism evidence="1">
    <name type="scientific">marine sediment metagenome</name>
    <dbReference type="NCBI Taxonomy" id="412755"/>
    <lineage>
        <taxon>unclassified sequences</taxon>
        <taxon>metagenomes</taxon>
        <taxon>ecological metagenomes</taxon>
    </lineage>
</organism>
<proteinExistence type="predicted"/>
<dbReference type="AlphaFoldDB" id="X1JK36"/>
<evidence type="ECO:0000313" key="1">
    <source>
        <dbReference type="EMBL" id="GAH95076.1"/>
    </source>
</evidence>
<reference evidence="1" key="1">
    <citation type="journal article" date="2014" name="Front. Microbiol.">
        <title>High frequency of phylogenetically diverse reductive dehalogenase-homologous genes in deep subseafloor sedimentary metagenomes.</title>
        <authorList>
            <person name="Kawai M."/>
            <person name="Futagami T."/>
            <person name="Toyoda A."/>
            <person name="Takaki Y."/>
            <person name="Nishi S."/>
            <person name="Hori S."/>
            <person name="Arai W."/>
            <person name="Tsubouchi T."/>
            <person name="Morono Y."/>
            <person name="Uchiyama I."/>
            <person name="Ito T."/>
            <person name="Fujiyama A."/>
            <person name="Inagaki F."/>
            <person name="Takami H."/>
        </authorList>
    </citation>
    <scope>NUCLEOTIDE SEQUENCE</scope>
    <source>
        <strain evidence="1">Expedition CK06-06</strain>
    </source>
</reference>
<gene>
    <name evidence="1" type="ORF">S03H2_70588</name>
</gene>
<dbReference type="EMBL" id="BARU01046954">
    <property type="protein sequence ID" value="GAH95076.1"/>
    <property type="molecule type" value="Genomic_DNA"/>
</dbReference>
<sequence length="68" mass="7204">MPVVHENVGTSISGAKGVSAQMAGNSAEQSLISPVLYPYVFKVESNSMAPPRGIIERTVKSNRILAAF</sequence>